<accession>A0A0J7NDX8</accession>
<dbReference type="AlphaFoldDB" id="A0A0J7NDX8"/>
<evidence type="ECO:0000256" key="1">
    <source>
        <dbReference type="SAM" id="MobiDB-lite"/>
    </source>
</evidence>
<organism evidence="2 3">
    <name type="scientific">Lasius niger</name>
    <name type="common">Black garden ant</name>
    <dbReference type="NCBI Taxonomy" id="67767"/>
    <lineage>
        <taxon>Eukaryota</taxon>
        <taxon>Metazoa</taxon>
        <taxon>Ecdysozoa</taxon>
        <taxon>Arthropoda</taxon>
        <taxon>Hexapoda</taxon>
        <taxon>Insecta</taxon>
        <taxon>Pterygota</taxon>
        <taxon>Neoptera</taxon>
        <taxon>Endopterygota</taxon>
        <taxon>Hymenoptera</taxon>
        <taxon>Apocrita</taxon>
        <taxon>Aculeata</taxon>
        <taxon>Formicoidea</taxon>
        <taxon>Formicidae</taxon>
        <taxon>Formicinae</taxon>
        <taxon>Lasius</taxon>
        <taxon>Lasius</taxon>
    </lineage>
</organism>
<sequence>MDAGRMKKWRYMQQRKKLKSVPSDKCNDEKNDGINRTSNVESEVRIKSGQYPNSIISNCDITSDHDDIIIPTDSPIGNQPSLLIGMEQKIRDWAVRNRTNITLTVVTDLLNVLRSEGYTSLPKTAETLLVTMHCRTLQKMPCLHNIVGEYTYLGIKKGLKNIIFPDVYTEENISLLIHVDGMQVYHRSSKQV</sequence>
<dbReference type="OrthoDB" id="7700700at2759"/>
<gene>
    <name evidence="2" type="ORF">RF55_9490</name>
</gene>
<proteinExistence type="predicted"/>
<keyword evidence="3" id="KW-1185">Reference proteome</keyword>
<name>A0A0J7NDX8_LASNI</name>
<dbReference type="EMBL" id="LBMM01006299">
    <property type="protein sequence ID" value="KMQ90725.1"/>
    <property type="molecule type" value="Genomic_DNA"/>
</dbReference>
<evidence type="ECO:0000313" key="2">
    <source>
        <dbReference type="EMBL" id="KMQ90725.1"/>
    </source>
</evidence>
<protein>
    <submittedName>
        <fullName evidence="2">Uncharacterized protein</fullName>
    </submittedName>
</protein>
<reference evidence="2 3" key="1">
    <citation type="submission" date="2015-04" db="EMBL/GenBank/DDBJ databases">
        <title>Lasius niger genome sequencing.</title>
        <authorList>
            <person name="Konorov E.A."/>
            <person name="Nikitin M.A."/>
            <person name="Kirill M.V."/>
            <person name="Chang P."/>
        </authorList>
    </citation>
    <scope>NUCLEOTIDE SEQUENCE [LARGE SCALE GENOMIC DNA]</scope>
    <source>
        <tissue evidence="2">Whole</tissue>
    </source>
</reference>
<dbReference type="Proteomes" id="UP000036403">
    <property type="component" value="Unassembled WGS sequence"/>
</dbReference>
<feature type="region of interest" description="Disordered" evidence="1">
    <location>
        <begin position="13"/>
        <end position="36"/>
    </location>
</feature>
<comment type="caution">
    <text evidence="2">The sequence shown here is derived from an EMBL/GenBank/DDBJ whole genome shotgun (WGS) entry which is preliminary data.</text>
</comment>
<dbReference type="PaxDb" id="67767-A0A0J7NDX8"/>
<evidence type="ECO:0000313" key="3">
    <source>
        <dbReference type="Proteomes" id="UP000036403"/>
    </source>
</evidence>